<dbReference type="SUPFAM" id="SSF55008">
    <property type="entry name" value="HMA, heavy metal-associated domain"/>
    <property type="match status" value="1"/>
</dbReference>
<dbReference type="InterPro" id="IPR021782">
    <property type="entry name" value="DUF3347"/>
</dbReference>
<dbReference type="InterPro" id="IPR006121">
    <property type="entry name" value="HMA_dom"/>
</dbReference>
<comment type="caution">
    <text evidence="3">The sequence shown here is derived from an EMBL/GenBank/DDBJ whole genome shotgun (WGS) entry which is preliminary data.</text>
</comment>
<dbReference type="PROSITE" id="PS50846">
    <property type="entry name" value="HMA_2"/>
    <property type="match status" value="1"/>
</dbReference>
<reference evidence="4" key="1">
    <citation type="journal article" date="2019" name="Int. J. Syst. Evol. Microbiol.">
        <title>The Global Catalogue of Microorganisms (GCM) 10K type strain sequencing project: providing services to taxonomists for standard genome sequencing and annotation.</title>
        <authorList>
            <consortium name="The Broad Institute Genomics Platform"/>
            <consortium name="The Broad Institute Genome Sequencing Center for Infectious Disease"/>
            <person name="Wu L."/>
            <person name="Ma J."/>
        </authorList>
    </citation>
    <scope>NUCLEOTIDE SEQUENCE [LARGE SCALE GENOMIC DNA]</scope>
    <source>
        <strain evidence="4">KCTC 42107</strain>
    </source>
</reference>
<name>A0ABW5NTY3_9FLAO</name>
<dbReference type="InterPro" id="IPR036163">
    <property type="entry name" value="HMA_dom_sf"/>
</dbReference>
<feature type="chain" id="PRO_5045694445" evidence="1">
    <location>
        <begin position="22"/>
        <end position="279"/>
    </location>
</feature>
<keyword evidence="1" id="KW-0732">Signal</keyword>
<dbReference type="Gene3D" id="3.30.70.100">
    <property type="match status" value="1"/>
</dbReference>
<feature type="signal peptide" evidence="1">
    <location>
        <begin position="1"/>
        <end position="21"/>
    </location>
</feature>
<protein>
    <submittedName>
        <fullName evidence="3">DUF3347 domain-containing protein</fullName>
    </submittedName>
</protein>
<evidence type="ECO:0000256" key="1">
    <source>
        <dbReference type="SAM" id="SignalP"/>
    </source>
</evidence>
<gene>
    <name evidence="3" type="ORF">ACFSR3_08885</name>
</gene>
<dbReference type="EMBL" id="JBHUMD010000013">
    <property type="protein sequence ID" value="MFD2602171.1"/>
    <property type="molecule type" value="Genomic_DNA"/>
</dbReference>
<organism evidence="3 4">
    <name type="scientific">Flavobacterium suzhouense</name>
    <dbReference type="NCBI Taxonomy" id="1529638"/>
    <lineage>
        <taxon>Bacteria</taxon>
        <taxon>Pseudomonadati</taxon>
        <taxon>Bacteroidota</taxon>
        <taxon>Flavobacteriia</taxon>
        <taxon>Flavobacteriales</taxon>
        <taxon>Flavobacteriaceae</taxon>
        <taxon>Flavobacterium</taxon>
    </lineage>
</organism>
<dbReference type="RefSeq" id="WP_379820661.1">
    <property type="nucleotide sequence ID" value="NZ_JBHUMD010000013.1"/>
</dbReference>
<feature type="domain" description="HMA" evidence="2">
    <location>
        <begin position="26"/>
        <end position="91"/>
    </location>
</feature>
<sequence length="279" mass="31200">MNLFYKIAIPVFMLVSSYANAQLKNTQTEIVTVYGNCDMCKKTIEKAATEKKISEAVWDKDSQKLTLTYDTTKTTADALLKKVAYAGYDNEKYLAPSEAYNKLPGCCQYERPAETTANKDNHEGHETLAAENSGQSNIILKDVYRSYFTLKDALVKSDGSAAAKAASELEKTLKAVPMDKMQDAAHMVWMKNLPTIQEDAEHIASTNDIKHQRDHFVTLSDAFYNVAKAFNTGETIYYQHCPMYNSGKGANWLSLGKEIKNPYYGNKMLSCGNTVETLK</sequence>
<keyword evidence="4" id="KW-1185">Reference proteome</keyword>
<evidence type="ECO:0000313" key="3">
    <source>
        <dbReference type="EMBL" id="MFD2602171.1"/>
    </source>
</evidence>
<evidence type="ECO:0000259" key="2">
    <source>
        <dbReference type="PROSITE" id="PS50846"/>
    </source>
</evidence>
<evidence type="ECO:0000313" key="4">
    <source>
        <dbReference type="Proteomes" id="UP001597480"/>
    </source>
</evidence>
<dbReference type="Proteomes" id="UP001597480">
    <property type="component" value="Unassembled WGS sequence"/>
</dbReference>
<accession>A0ABW5NTY3</accession>
<dbReference type="Pfam" id="PF11827">
    <property type="entry name" value="DUF3347"/>
    <property type="match status" value="1"/>
</dbReference>
<proteinExistence type="predicted"/>